<dbReference type="Proteomes" id="UP000000430">
    <property type="component" value="Chromosome"/>
</dbReference>
<accession>Q6FBY8</accession>
<gene>
    <name evidence="1" type="ordered locus">ACIAD1573</name>
</gene>
<dbReference type="EMBL" id="CR543861">
    <property type="protein sequence ID" value="CAG68423.1"/>
    <property type="molecule type" value="Genomic_DNA"/>
</dbReference>
<protein>
    <submittedName>
        <fullName evidence="1">Uncharacterized protein</fullName>
    </submittedName>
</protein>
<organism evidence="1 2">
    <name type="scientific">Acinetobacter baylyi (strain ATCC 33305 / BD413 / ADP1)</name>
    <dbReference type="NCBI Taxonomy" id="62977"/>
    <lineage>
        <taxon>Bacteria</taxon>
        <taxon>Pseudomonadati</taxon>
        <taxon>Pseudomonadota</taxon>
        <taxon>Gammaproteobacteria</taxon>
        <taxon>Moraxellales</taxon>
        <taxon>Moraxellaceae</taxon>
        <taxon>Acinetobacter</taxon>
    </lineage>
</organism>
<proteinExistence type="predicted"/>
<name>Q6FBY8_ACIAD</name>
<dbReference type="KEGG" id="aci:ACIAD1573"/>
<dbReference type="HOGENOM" id="CLU_2893523_0_0_6"/>
<dbReference type="AlphaFoldDB" id="Q6FBY8"/>
<reference evidence="1 2" key="1">
    <citation type="journal article" date="2004" name="Nucleic Acids Res.">
        <title>Unique features revealed by the genome sequence of Acinetobacter sp. ADP1, a versatile and naturally transformation competent bacterium.</title>
        <authorList>
            <person name="Barbe V."/>
            <person name="Vallenet D."/>
            <person name="Fonknechten N."/>
            <person name="Kreimeyer A."/>
            <person name="Oztas S."/>
            <person name="Labarre L."/>
            <person name="Cruveiller S."/>
            <person name="Robert C."/>
            <person name="Duprat S."/>
            <person name="Wincker P."/>
            <person name="Ornston L.N."/>
            <person name="Weissenbach J."/>
            <person name="Marliere P."/>
            <person name="Cohen G.N."/>
            <person name="Medigue C."/>
        </authorList>
    </citation>
    <scope>NUCLEOTIDE SEQUENCE [LARGE SCALE GENOMIC DNA]</scope>
    <source>
        <strain evidence="2">ATCC 33305 / BD413 / ADP1</strain>
    </source>
</reference>
<evidence type="ECO:0000313" key="1">
    <source>
        <dbReference type="EMBL" id="CAG68423.1"/>
    </source>
</evidence>
<evidence type="ECO:0000313" key="2">
    <source>
        <dbReference type="Proteomes" id="UP000000430"/>
    </source>
</evidence>
<sequence>MHNLTAKFALSCAFKRPKHQINHHSSGNNENAYPCYSLSGSVTANTIIRLAYCHEVIVIYDP</sequence>